<feature type="compositionally biased region" description="Gly residues" evidence="1">
    <location>
        <begin position="132"/>
        <end position="149"/>
    </location>
</feature>
<dbReference type="EMBL" id="JAQQWL010000002">
    <property type="protein sequence ID" value="KAK8087307.1"/>
    <property type="molecule type" value="Genomic_DNA"/>
</dbReference>
<feature type="region of interest" description="Disordered" evidence="1">
    <location>
        <begin position="117"/>
        <end position="150"/>
    </location>
</feature>
<dbReference type="Proteomes" id="UP001480595">
    <property type="component" value="Unassembled WGS sequence"/>
</dbReference>
<feature type="compositionally biased region" description="Polar residues" evidence="1">
    <location>
        <begin position="117"/>
        <end position="127"/>
    </location>
</feature>
<dbReference type="RefSeq" id="XP_066721831.1">
    <property type="nucleotide sequence ID" value="XM_066853690.1"/>
</dbReference>
<comment type="caution">
    <text evidence="2">The sequence shown here is derived from an EMBL/GenBank/DDBJ whole genome shotgun (WGS) entry which is preliminary data.</text>
</comment>
<name>A0ABR1WVW8_9PEZI</name>
<gene>
    <name evidence="2" type="ORF">PG994_002281</name>
</gene>
<evidence type="ECO:0000256" key="1">
    <source>
        <dbReference type="SAM" id="MobiDB-lite"/>
    </source>
</evidence>
<keyword evidence="3" id="KW-1185">Reference proteome</keyword>
<evidence type="ECO:0000313" key="2">
    <source>
        <dbReference type="EMBL" id="KAK8087307.1"/>
    </source>
</evidence>
<reference evidence="2 3" key="1">
    <citation type="submission" date="2023-01" db="EMBL/GenBank/DDBJ databases">
        <title>Analysis of 21 Apiospora genomes using comparative genomics revels a genus with tremendous synthesis potential of carbohydrate active enzymes and secondary metabolites.</title>
        <authorList>
            <person name="Sorensen T."/>
        </authorList>
    </citation>
    <scope>NUCLEOTIDE SEQUENCE [LARGE SCALE GENOMIC DNA]</scope>
    <source>
        <strain evidence="2 3">CBS 135458</strain>
    </source>
</reference>
<proteinExistence type="predicted"/>
<accession>A0ABR1WVW8</accession>
<organism evidence="2 3">
    <name type="scientific">Apiospora phragmitis</name>
    <dbReference type="NCBI Taxonomy" id="2905665"/>
    <lineage>
        <taxon>Eukaryota</taxon>
        <taxon>Fungi</taxon>
        <taxon>Dikarya</taxon>
        <taxon>Ascomycota</taxon>
        <taxon>Pezizomycotina</taxon>
        <taxon>Sordariomycetes</taxon>
        <taxon>Xylariomycetidae</taxon>
        <taxon>Amphisphaeriales</taxon>
        <taxon>Apiosporaceae</taxon>
        <taxon>Apiospora</taxon>
    </lineage>
</organism>
<evidence type="ECO:0000313" key="3">
    <source>
        <dbReference type="Proteomes" id="UP001480595"/>
    </source>
</evidence>
<dbReference type="GeneID" id="92086753"/>
<sequence>MGPANCVATALYDPDIRVSAGSRRYLAPRSPPPGPDRVLFQIIGGAPIYLGVITLRGVYPNPTIEQQSHSWGFSPHVKGRADRAGIDTNRYPGLDGKGRTYPSVTAISMFRSNTRSNNGGSALAQSYPSANPGGGGGGADPGTGAGGSSGNLPHIGLGSFGSSDGGIAGGSGAFGDGFIMAPMPGNIFAKSQPAFISAPSHMQL</sequence>
<protein>
    <submittedName>
        <fullName evidence="2">Uncharacterized protein</fullName>
    </submittedName>
</protein>